<dbReference type="Gene3D" id="2.30.30.570">
    <property type="match status" value="1"/>
</dbReference>
<dbReference type="AlphaFoldDB" id="A0A1H6FB42"/>
<dbReference type="Gene3D" id="3.30.479.30">
    <property type="entry name" value="Band 7 domain"/>
    <property type="match status" value="1"/>
</dbReference>
<evidence type="ECO:0000256" key="2">
    <source>
        <dbReference type="SAM" id="MobiDB-lite"/>
    </source>
</evidence>
<sequence>MSDNSRARERDLILAPNEYAFILDETKGNVIDYVGPHKTSLANTDQPVTFNADSKKFERCNLEQAIRMFAIAPEGWYLVLKNPAKDNNHSRPGTANNLPELNIGRKINIPGPVAFAPWPGQMVKVIQGHRLRSNQYLVVRVYDEEAARANWGEAVIKPQTQAEDEAPAADNDEPEAPQETLPPVADLPDLTIGRMLVIKGTEVSFYMPPTGVEVVPDECGEYVRNAVTLEQLEYCILLDENGSKRYIRGPAVVFPKPTEDFVAKQGARKYKAIELNEISGIYLKVIAPYEEDGTTYKMGDELFITGKEQMIYFPRAEHAMVRYGDSEVMYAVAIPAGEARYVLDRINGQITLKRGPTVYLPDPRKEVIVRRVLDPKQVALWFPGNQEAQDYNAKLMALSRRKKAEYVSDREAREGMLGEMTLEAPKALRSEPAAEAFAGEEFKRGRKFTPPRTITLDTKYEGAVAINVWTGYAVLVVGKAGERKVFSGPGTYLLEYDEILEAIEFSTGTPKSDQHLAHTVYLRVLHNKVSDAVSVETADLCQVHIQLSYRVNFEADSECWFRVENYVKFLTDHMRSVLRHAIKSHGVEHFYANAIGIVRDTVLGKADNDHKRPGRLFEENGMRVYDVEVLNVTIGDDLIAELLVEAQHNTVQQALELSAERKNLEVAKEKETIKQDTARAETTTEQLLLNLEMQTAAERLKVQLSALAGQAQAKEQELNAQLNAQTQQNQISEIELANQKAQQEQMLALAQQQLQQDLERLKAEIQAVVDKAGAISPQLIAALQAFSERALAEKMAETMSPLAILGGNSVAEVFAQLLQGTVLEGVLKPAQKKD</sequence>
<dbReference type="GO" id="GO:0005737">
    <property type="term" value="C:cytoplasm"/>
    <property type="evidence" value="ECO:0007669"/>
    <property type="project" value="TreeGrafter"/>
</dbReference>
<proteinExistence type="predicted"/>
<accession>A0A1H6FB42</accession>
<dbReference type="Pfam" id="PF11978">
    <property type="entry name" value="MVP_shoulder"/>
    <property type="match status" value="1"/>
</dbReference>
<dbReference type="OrthoDB" id="973338at2"/>
<feature type="domain" description="Major vault protein shoulder" evidence="3">
    <location>
        <begin position="526"/>
        <end position="636"/>
    </location>
</feature>
<dbReference type="Proteomes" id="UP000236724">
    <property type="component" value="Unassembled WGS sequence"/>
</dbReference>
<gene>
    <name evidence="4" type="ORF">MBHS_02412</name>
</gene>
<evidence type="ECO:0000313" key="4">
    <source>
        <dbReference type="EMBL" id="SEH06549.1"/>
    </source>
</evidence>
<dbReference type="PANTHER" id="PTHR14165:SF3">
    <property type="entry name" value="MAJOR VAULT PROTEIN"/>
    <property type="match status" value="1"/>
</dbReference>
<dbReference type="InterPro" id="IPR036013">
    <property type="entry name" value="Band_7/SPFH_dom_sf"/>
</dbReference>
<feature type="region of interest" description="Disordered" evidence="2">
    <location>
        <begin position="155"/>
        <end position="186"/>
    </location>
</feature>
<organism evidence="4 5">
    <name type="scientific">Candidatus Venteria ishoeyi</name>
    <dbReference type="NCBI Taxonomy" id="1899563"/>
    <lineage>
        <taxon>Bacteria</taxon>
        <taxon>Pseudomonadati</taxon>
        <taxon>Pseudomonadota</taxon>
        <taxon>Gammaproteobacteria</taxon>
        <taxon>Thiotrichales</taxon>
        <taxon>Thiotrichaceae</taxon>
        <taxon>Venteria</taxon>
    </lineage>
</organism>
<keyword evidence="5" id="KW-1185">Reference proteome</keyword>
<evidence type="ECO:0000259" key="3">
    <source>
        <dbReference type="Pfam" id="PF11978"/>
    </source>
</evidence>
<protein>
    <submittedName>
        <fullName evidence="4">Shoulder domain protein</fullName>
    </submittedName>
</protein>
<keyword evidence="1" id="KW-0175">Coiled coil</keyword>
<reference evidence="4 5" key="1">
    <citation type="submission" date="2016-10" db="EMBL/GenBank/DDBJ databases">
        <authorList>
            <person name="de Groot N.N."/>
        </authorList>
    </citation>
    <scope>NUCLEOTIDE SEQUENCE [LARGE SCALE GENOMIC DNA]</scope>
    <source>
        <strain evidence="4">MBHS1</strain>
    </source>
</reference>
<name>A0A1H6FB42_9GAMM</name>
<evidence type="ECO:0000313" key="5">
    <source>
        <dbReference type="Proteomes" id="UP000236724"/>
    </source>
</evidence>
<dbReference type="InterPro" id="IPR039059">
    <property type="entry name" value="MVP"/>
</dbReference>
<dbReference type="RefSeq" id="WP_103920312.1">
    <property type="nucleotide sequence ID" value="NZ_FMSV02000498.1"/>
</dbReference>
<feature type="coiled-coil region" evidence="1">
    <location>
        <begin position="697"/>
        <end position="771"/>
    </location>
</feature>
<feature type="compositionally biased region" description="Acidic residues" evidence="2">
    <location>
        <begin position="162"/>
        <end position="176"/>
    </location>
</feature>
<evidence type="ECO:0000256" key="1">
    <source>
        <dbReference type="SAM" id="Coils"/>
    </source>
</evidence>
<dbReference type="EMBL" id="FMSV02000498">
    <property type="protein sequence ID" value="SEH06549.1"/>
    <property type="molecule type" value="Genomic_DNA"/>
</dbReference>
<dbReference type="InterPro" id="IPR021870">
    <property type="entry name" value="MVP_shoulder"/>
</dbReference>
<dbReference type="PANTHER" id="PTHR14165">
    <property type="entry name" value="MAJOR VAULT PROTEIN"/>
    <property type="match status" value="1"/>
</dbReference>